<dbReference type="EMBL" id="FOZU01000020">
    <property type="protein sequence ID" value="SFT07463.1"/>
    <property type="molecule type" value="Genomic_DNA"/>
</dbReference>
<name>A0A1I6V1C0_9GAMM</name>
<evidence type="ECO:0000313" key="1">
    <source>
        <dbReference type="EMBL" id="SFT07463.1"/>
    </source>
</evidence>
<gene>
    <name evidence="1" type="ORF">SAMN05444586_102012</name>
</gene>
<sequence length="91" mass="9865">MNQYAKSLQASLLVDKDNKIAVKAVTNSKARAISCISMKVPDGKSPNSDRIVREILSITTNTKQRLLEYVALDKALDGTVISLPSGDVCDE</sequence>
<organism evidence="1 2">
    <name type="scientific">Acinetobacter bohemicus</name>
    <dbReference type="NCBI Taxonomy" id="1435036"/>
    <lineage>
        <taxon>Bacteria</taxon>
        <taxon>Pseudomonadati</taxon>
        <taxon>Pseudomonadota</taxon>
        <taxon>Gammaproteobacteria</taxon>
        <taxon>Moraxellales</taxon>
        <taxon>Moraxellaceae</taxon>
        <taxon>Acinetobacter</taxon>
    </lineage>
</organism>
<keyword evidence="2" id="KW-1185">Reference proteome</keyword>
<evidence type="ECO:0000313" key="2">
    <source>
        <dbReference type="Proteomes" id="UP000182827"/>
    </source>
</evidence>
<dbReference type="RefSeq" id="WP_228144056.1">
    <property type="nucleotide sequence ID" value="NZ_FOZU01000020.1"/>
</dbReference>
<accession>A0A1I6V1C0</accession>
<proteinExistence type="predicted"/>
<protein>
    <submittedName>
        <fullName evidence="1">Uncharacterized protein</fullName>
    </submittedName>
</protein>
<dbReference type="Proteomes" id="UP000182827">
    <property type="component" value="Unassembled WGS sequence"/>
</dbReference>
<reference evidence="2" key="1">
    <citation type="submission" date="2016-10" db="EMBL/GenBank/DDBJ databases">
        <authorList>
            <person name="Varghese N."/>
            <person name="Submissions S."/>
        </authorList>
    </citation>
    <scope>NUCLEOTIDE SEQUENCE [LARGE SCALE GENOMIC DNA]</scope>
    <source>
        <strain evidence="2">ANC 5076</strain>
    </source>
</reference>
<dbReference type="AlphaFoldDB" id="A0A1I6V1C0"/>